<comment type="caution">
    <text evidence="3">The sequence shown here is derived from an EMBL/GenBank/DDBJ whole genome shotgun (WGS) entry which is preliminary data.</text>
</comment>
<dbReference type="Proteomes" id="UP001500432">
    <property type="component" value="Unassembled WGS sequence"/>
</dbReference>
<evidence type="ECO:0000259" key="1">
    <source>
        <dbReference type="Pfam" id="PF00723"/>
    </source>
</evidence>
<evidence type="ECO:0000313" key="4">
    <source>
        <dbReference type="Proteomes" id="UP001500432"/>
    </source>
</evidence>
<sequence>MLREYAMLADGMRAALIGPRGDISWMCVPKWHDDAVFSALLGGPGCFAVTPADPRFVWGGQYEDGTLIWVSRWITSAGIIECREALAYPGDPHRAILLRRIRAVQGAAEVRVAVDVRAGFGHHRMGRLRRDDGVWTACSGPLRIRVTGAPEAEAQDGALEFTVKVPEGEHYDLVLEVSDTELPGELIQPDQTWTATEYGWQREVPQFGNTIAPDDARQSYAVLRGMTGAGGAMVAAATMGLPERAQQKRNYDYRYAWIRDQCFVGVAAASCKEFPLMDDAVGFVAARLLEDGPGLRPAYTVDGGRVPDEHDVGLPGYPGGSGRAGNWVNGQFQLDVFGEALLLFAAAAENDRLDLEQWKAAEVAADAIAQRHTEPDAGMWELDNERWAHSRLICAAGLRAIGRHAPAPQGALWSSQADGLIADVTNDCLHPSGRWQRSPTDSRVDAALLRPVIRGAVAPQDPRSIATLRAVREELARNGYLYRFRQDRRPLDLSEGAFLLCGFDLAMALHQSDQPLEAARWFERNRAACGTPGLFTEEYDVEQRQLRGNFPQAFVHAAMLEASRRLADSPPPWGGLNA</sequence>
<organism evidence="3 4">
    <name type="scientific">Sinomonas flava</name>
    <dbReference type="NCBI Taxonomy" id="496857"/>
    <lineage>
        <taxon>Bacteria</taxon>
        <taxon>Bacillati</taxon>
        <taxon>Actinomycetota</taxon>
        <taxon>Actinomycetes</taxon>
        <taxon>Micrococcales</taxon>
        <taxon>Micrococcaceae</taxon>
        <taxon>Sinomonas</taxon>
    </lineage>
</organism>
<dbReference type="Pfam" id="PF19291">
    <property type="entry name" value="TREH_N"/>
    <property type="match status" value="1"/>
</dbReference>
<dbReference type="SUPFAM" id="SSF48208">
    <property type="entry name" value="Six-hairpin glycosidases"/>
    <property type="match status" value="1"/>
</dbReference>
<dbReference type="InterPro" id="IPR045582">
    <property type="entry name" value="Trehalase-like_N"/>
</dbReference>
<proteinExistence type="predicted"/>
<dbReference type="Gene3D" id="1.50.10.10">
    <property type="match status" value="1"/>
</dbReference>
<protein>
    <submittedName>
        <fullName evidence="3">Glycoside hydrolase family 15 protein</fullName>
    </submittedName>
</protein>
<reference evidence="3 4" key="1">
    <citation type="journal article" date="2019" name="Int. J. Syst. Evol. Microbiol.">
        <title>The Global Catalogue of Microorganisms (GCM) 10K type strain sequencing project: providing services to taxonomists for standard genome sequencing and annotation.</title>
        <authorList>
            <consortium name="The Broad Institute Genomics Platform"/>
            <consortium name="The Broad Institute Genome Sequencing Center for Infectious Disease"/>
            <person name="Wu L."/>
            <person name="Ma J."/>
        </authorList>
    </citation>
    <scope>NUCLEOTIDE SEQUENCE [LARGE SCALE GENOMIC DNA]</scope>
    <source>
        <strain evidence="3 4">JCM 16034</strain>
    </source>
</reference>
<dbReference type="PANTHER" id="PTHR31616">
    <property type="entry name" value="TREHALASE"/>
    <property type="match status" value="1"/>
</dbReference>
<accession>A0ABN3C0I3</accession>
<dbReference type="InterPro" id="IPR008928">
    <property type="entry name" value="6-hairpin_glycosidase_sf"/>
</dbReference>
<name>A0ABN3C0I3_9MICC</name>
<dbReference type="GO" id="GO:0016787">
    <property type="term" value="F:hydrolase activity"/>
    <property type="evidence" value="ECO:0007669"/>
    <property type="project" value="UniProtKB-KW"/>
</dbReference>
<dbReference type="InterPro" id="IPR012341">
    <property type="entry name" value="6hp_glycosidase-like_sf"/>
</dbReference>
<feature type="domain" description="Trehalase-like N-terminal" evidence="2">
    <location>
        <begin position="5"/>
        <end position="177"/>
    </location>
</feature>
<dbReference type="EMBL" id="BAAAQW010000011">
    <property type="protein sequence ID" value="GAA2202715.1"/>
    <property type="molecule type" value="Genomic_DNA"/>
</dbReference>
<evidence type="ECO:0000259" key="2">
    <source>
        <dbReference type="Pfam" id="PF19291"/>
    </source>
</evidence>
<feature type="domain" description="GH15-like" evidence="1">
    <location>
        <begin position="229"/>
        <end position="563"/>
    </location>
</feature>
<dbReference type="PANTHER" id="PTHR31616:SF10">
    <property type="entry name" value="TREHALASE"/>
    <property type="match status" value="1"/>
</dbReference>
<gene>
    <name evidence="3" type="ORF">GCM10009849_32250</name>
</gene>
<dbReference type="Pfam" id="PF00723">
    <property type="entry name" value="Glyco_hydro_15"/>
    <property type="match status" value="1"/>
</dbReference>
<keyword evidence="3" id="KW-0378">Hydrolase</keyword>
<dbReference type="InterPro" id="IPR011613">
    <property type="entry name" value="GH15-like"/>
</dbReference>
<evidence type="ECO:0000313" key="3">
    <source>
        <dbReference type="EMBL" id="GAA2202715.1"/>
    </source>
</evidence>
<keyword evidence="4" id="KW-1185">Reference proteome</keyword>